<protein>
    <recommendedName>
        <fullName evidence="1">Trk system potassium uptake protein TrkA</fullName>
    </recommendedName>
</protein>
<dbReference type="Pfam" id="PF02254">
    <property type="entry name" value="TrkA_N"/>
    <property type="match status" value="2"/>
</dbReference>
<dbReference type="AlphaFoldDB" id="D7CY24"/>
<feature type="domain" description="RCK N-terminal" evidence="7">
    <location>
        <begin position="231"/>
        <end position="348"/>
    </location>
</feature>
<evidence type="ECO:0000256" key="2">
    <source>
        <dbReference type="ARBA" id="ARBA00022448"/>
    </source>
</evidence>
<keyword evidence="3" id="KW-0633">Potassium transport</keyword>
<dbReference type="PANTHER" id="PTHR43833:SF5">
    <property type="entry name" value="TRK SYSTEM POTASSIUM UPTAKE PROTEIN TRKA"/>
    <property type="match status" value="1"/>
</dbReference>
<accession>D7CY24</accession>
<dbReference type="InterPro" id="IPR003148">
    <property type="entry name" value="RCK_N"/>
</dbReference>
<dbReference type="InterPro" id="IPR006037">
    <property type="entry name" value="RCK_C"/>
</dbReference>
<dbReference type="NCBIfam" id="NF007039">
    <property type="entry name" value="PRK09496.3-2"/>
    <property type="match status" value="1"/>
</dbReference>
<dbReference type="NCBIfam" id="NF007043">
    <property type="entry name" value="PRK09496.3-6"/>
    <property type="match status" value="1"/>
</dbReference>
<dbReference type="PROSITE" id="PS51202">
    <property type="entry name" value="RCK_C"/>
    <property type="match status" value="2"/>
</dbReference>
<reference evidence="9 10" key="2">
    <citation type="journal article" date="2011" name="Stand. Genomic Sci.">
        <title>Complete genome sequence of Truepera radiovictrix type strain (RQ-24).</title>
        <authorList>
            <person name="Ivanova N."/>
            <person name="Rohde C."/>
            <person name="Munk C."/>
            <person name="Nolan M."/>
            <person name="Lucas S."/>
            <person name="Del Rio T.G."/>
            <person name="Tice H."/>
            <person name="Deshpande S."/>
            <person name="Cheng J.F."/>
            <person name="Tapia R."/>
            <person name="Han C."/>
            <person name="Goodwin L."/>
            <person name="Pitluck S."/>
            <person name="Liolios K."/>
            <person name="Mavromatis K."/>
            <person name="Mikhailova N."/>
            <person name="Pati A."/>
            <person name="Chen A."/>
            <person name="Palaniappan K."/>
            <person name="Land M."/>
            <person name="Hauser L."/>
            <person name="Chang Y.J."/>
            <person name="Jeffries C.D."/>
            <person name="Brambilla E."/>
            <person name="Rohde M."/>
            <person name="Goker M."/>
            <person name="Tindall B.J."/>
            <person name="Woyke T."/>
            <person name="Bristow J."/>
            <person name="Eisen J.A."/>
            <person name="Markowitz V."/>
            <person name="Hugenholtz P."/>
            <person name="Kyrpides N.C."/>
            <person name="Klenk H.P."/>
            <person name="Lapidus A."/>
        </authorList>
    </citation>
    <scope>NUCLEOTIDE SEQUENCE [LARGE SCALE GENOMIC DNA]</scope>
    <source>
        <strain evidence="10">DSM 17093 / CIP 108686 / LMG 22925 / RQ-24</strain>
    </source>
</reference>
<evidence type="ECO:0000256" key="5">
    <source>
        <dbReference type="ARBA" id="ARBA00023027"/>
    </source>
</evidence>
<dbReference type="EMBL" id="CP002049">
    <property type="protein sequence ID" value="ADI13384.1"/>
    <property type="molecule type" value="Genomic_DNA"/>
</dbReference>
<proteinExistence type="predicted"/>
<dbReference type="InterPro" id="IPR036291">
    <property type="entry name" value="NAD(P)-bd_dom_sf"/>
</dbReference>
<keyword evidence="4" id="KW-0630">Potassium</keyword>
<dbReference type="SUPFAM" id="SSF51735">
    <property type="entry name" value="NAD(P)-binding Rossmann-fold domains"/>
    <property type="match status" value="2"/>
</dbReference>
<dbReference type="InterPro" id="IPR006036">
    <property type="entry name" value="K_uptake_TrkA"/>
</dbReference>
<keyword evidence="6" id="KW-0406">Ion transport</keyword>
<evidence type="ECO:0000259" key="8">
    <source>
        <dbReference type="PROSITE" id="PS51202"/>
    </source>
</evidence>
<dbReference type="Gene3D" id="3.30.70.1450">
    <property type="entry name" value="Regulator of K+ conductance, C-terminal domain"/>
    <property type="match status" value="2"/>
</dbReference>
<evidence type="ECO:0000256" key="6">
    <source>
        <dbReference type="ARBA" id="ARBA00023065"/>
    </source>
</evidence>
<evidence type="ECO:0000313" key="10">
    <source>
        <dbReference type="Proteomes" id="UP000000379"/>
    </source>
</evidence>
<dbReference type="GO" id="GO:0005886">
    <property type="term" value="C:plasma membrane"/>
    <property type="evidence" value="ECO:0007669"/>
    <property type="project" value="InterPro"/>
</dbReference>
<dbReference type="SUPFAM" id="SSF116726">
    <property type="entry name" value="TrkA C-terminal domain-like"/>
    <property type="match status" value="2"/>
</dbReference>
<evidence type="ECO:0000256" key="3">
    <source>
        <dbReference type="ARBA" id="ARBA00022538"/>
    </source>
</evidence>
<dbReference type="InterPro" id="IPR050721">
    <property type="entry name" value="Trk_Ktr_HKT_K-transport"/>
</dbReference>
<dbReference type="GO" id="GO:0015079">
    <property type="term" value="F:potassium ion transmembrane transporter activity"/>
    <property type="evidence" value="ECO:0007669"/>
    <property type="project" value="InterPro"/>
</dbReference>
<feature type="domain" description="RCK N-terminal" evidence="7">
    <location>
        <begin position="4"/>
        <end position="126"/>
    </location>
</feature>
<dbReference type="Proteomes" id="UP000000379">
    <property type="component" value="Chromosome"/>
</dbReference>
<dbReference type="HOGENOM" id="CLU_046525_0_2_0"/>
<reference evidence="10" key="1">
    <citation type="submission" date="2010-05" db="EMBL/GenBank/DDBJ databases">
        <title>The complete genome of Truepera radiovictris DSM 17093.</title>
        <authorList>
            <consortium name="US DOE Joint Genome Institute (JGI-PGF)"/>
            <person name="Lucas S."/>
            <person name="Copeland A."/>
            <person name="Lapidus A."/>
            <person name="Glavina del Rio T."/>
            <person name="Dalin E."/>
            <person name="Tice H."/>
            <person name="Bruce D."/>
            <person name="Goodwin L."/>
            <person name="Pitluck S."/>
            <person name="Kyrpides N."/>
            <person name="Mavromatis K."/>
            <person name="Ovchinnikova G."/>
            <person name="Munk A.C."/>
            <person name="Detter J.C."/>
            <person name="Han C."/>
            <person name="Tapia R."/>
            <person name="Land M."/>
            <person name="Hauser L."/>
            <person name="Markowitz V."/>
            <person name="Cheng J.-F."/>
            <person name="Hugenholtz P."/>
            <person name="Woyke T."/>
            <person name="Wu D."/>
            <person name="Tindall B."/>
            <person name="Pomrenke H.G."/>
            <person name="Brambilla E."/>
            <person name="Klenk H.-P."/>
            <person name="Eisen J.A."/>
        </authorList>
    </citation>
    <scope>NUCLEOTIDE SEQUENCE [LARGE SCALE GENOMIC DNA]</scope>
    <source>
        <strain evidence="10">DSM 17093 / CIP 108686 / LMG 22925 / RQ-24</strain>
    </source>
</reference>
<dbReference type="eggNOG" id="COG0569">
    <property type="taxonomic scope" value="Bacteria"/>
</dbReference>
<dbReference type="STRING" id="649638.Trad_0244"/>
<dbReference type="OrthoDB" id="9775180at2"/>
<evidence type="ECO:0000256" key="1">
    <source>
        <dbReference type="ARBA" id="ARBA00017378"/>
    </source>
</evidence>
<dbReference type="PRINTS" id="PR00335">
    <property type="entry name" value="KUPTAKETRKA"/>
</dbReference>
<dbReference type="PANTHER" id="PTHR43833">
    <property type="entry name" value="POTASSIUM CHANNEL PROTEIN 2-RELATED-RELATED"/>
    <property type="match status" value="1"/>
</dbReference>
<dbReference type="KEGG" id="tra:Trad_0244"/>
<evidence type="ECO:0000256" key="4">
    <source>
        <dbReference type="ARBA" id="ARBA00022958"/>
    </source>
</evidence>
<dbReference type="Gene3D" id="3.40.50.720">
    <property type="entry name" value="NAD(P)-binding Rossmann-like Domain"/>
    <property type="match status" value="2"/>
</dbReference>
<keyword evidence="2" id="KW-0813">Transport</keyword>
<dbReference type="PROSITE" id="PS51201">
    <property type="entry name" value="RCK_N"/>
    <property type="match status" value="2"/>
</dbReference>
<dbReference type="InterPro" id="IPR036721">
    <property type="entry name" value="RCK_C_sf"/>
</dbReference>
<keyword evidence="5" id="KW-0520">NAD</keyword>
<evidence type="ECO:0000259" key="7">
    <source>
        <dbReference type="PROSITE" id="PS51201"/>
    </source>
</evidence>
<feature type="domain" description="RCK C-terminal" evidence="8">
    <location>
        <begin position="144"/>
        <end position="227"/>
    </location>
</feature>
<keyword evidence="10" id="KW-1185">Reference proteome</keyword>
<name>D7CY24_TRURR</name>
<sequence>MLGRMNVVIVGGGEIGSQIAEALQHSHNITIVDTDPDRAAAFEAMDVRFVHGNGADPEDLRTAQAGRADAFIACTINDDVNVLACLAAKGLGAKETMAFVTRKRYVEAFAETGSMKTVGLVIDRLLWPQRTLAKQMVDIVRVPRAVISTAFADGRVRLLEYKLEPGDPFLHQPLAEVRLPANVLVAGAIQGDAFVIPSGRTVLAPGDKAIFMGTANSMRAFEARFARRKRHPNVVIIGGGNVGFMVAEELQGDGAHLTVIEQDEARCERLAKWLPGVLVLRGDGTDLELLESERIEDADALLALTDDDAKNLLVSLLGKQLGIPKVITRVGRSRNRRLFERVGIDIPLTPRTAAVQEVLNWLHLDNVEHLASIEDRAEVMDVVYPPSCKVGRIRDLGAPPRSLIGAVLRGDEVIIPTGETTLRHGDHLYIVTTPDNVGAVQRWLGQLQSVY</sequence>
<gene>
    <name evidence="9" type="ordered locus">Trad_0244</name>
</gene>
<evidence type="ECO:0000313" key="9">
    <source>
        <dbReference type="EMBL" id="ADI13384.1"/>
    </source>
</evidence>
<organism evidence="9 10">
    <name type="scientific">Truepera radiovictrix (strain DSM 17093 / CIP 108686 / LMG 22925 / RQ-24)</name>
    <dbReference type="NCBI Taxonomy" id="649638"/>
    <lineage>
        <taxon>Bacteria</taxon>
        <taxon>Thermotogati</taxon>
        <taxon>Deinococcota</taxon>
        <taxon>Deinococci</taxon>
        <taxon>Trueperales</taxon>
        <taxon>Trueperaceae</taxon>
        <taxon>Truepera</taxon>
    </lineage>
</organism>
<dbReference type="Pfam" id="PF02080">
    <property type="entry name" value="TrkA_C"/>
    <property type="match status" value="2"/>
</dbReference>
<feature type="domain" description="RCK C-terminal" evidence="8">
    <location>
        <begin position="365"/>
        <end position="446"/>
    </location>
</feature>